<feature type="region of interest" description="Disordered" evidence="1">
    <location>
        <begin position="924"/>
        <end position="946"/>
    </location>
</feature>
<organism evidence="3 4">
    <name type="scientific">Marchantia polymorpha</name>
    <name type="common">Common liverwort</name>
    <name type="synonym">Marchantia aquatica</name>
    <dbReference type="NCBI Taxonomy" id="3197"/>
    <lineage>
        <taxon>Eukaryota</taxon>
        <taxon>Viridiplantae</taxon>
        <taxon>Streptophyta</taxon>
        <taxon>Embryophyta</taxon>
        <taxon>Marchantiophyta</taxon>
        <taxon>Marchantiopsida</taxon>
        <taxon>Marchantiidae</taxon>
        <taxon>Marchantiales</taxon>
        <taxon>Marchantiaceae</taxon>
        <taxon>Marchantia</taxon>
    </lineage>
</organism>
<evidence type="ECO:0000259" key="2">
    <source>
        <dbReference type="Pfam" id="PF25335"/>
    </source>
</evidence>
<dbReference type="Gramene" id="Mp6g11870.1">
    <property type="protein sequence ID" value="Mp6g11870.1.cds"/>
    <property type="gene ID" value="Mp6g11870"/>
</dbReference>
<dbReference type="GO" id="GO:0071470">
    <property type="term" value="P:cellular response to osmotic stress"/>
    <property type="evidence" value="ECO:0000318"/>
    <property type="project" value="GO_Central"/>
</dbReference>
<evidence type="ECO:0000313" key="3">
    <source>
        <dbReference type="EMBL" id="PTQ29767.1"/>
    </source>
</evidence>
<dbReference type="EMBL" id="KZ772807">
    <property type="protein sequence ID" value="PTQ29767.1"/>
    <property type="molecule type" value="Genomic_DNA"/>
</dbReference>
<name>A0A2R6W7D6_MARPO</name>
<proteinExistence type="predicted"/>
<dbReference type="Proteomes" id="UP000244005">
    <property type="component" value="Unassembled WGS sequence"/>
</dbReference>
<gene>
    <name evidence="3" type="ORF">MARPO_0135s0047</name>
</gene>
<accession>A0A2R6W7D6</accession>
<dbReference type="Pfam" id="PF25335">
    <property type="entry name" value="GRDP_C"/>
    <property type="match status" value="1"/>
</dbReference>
<sequence>MSSRNSAEIIHGGLLNWNTVQSFLGTKFDADLIASAKEQVRFLGLVQKTPALRRPEVLKCAIHRYWNNYLPLAAKFQSKGFPDAVLAKTGAHFVPPLDCAWIWHCHKLSPVRYASDCRRLFGEIIDIRTIPIEGTEMNNSERDSCTLWQMEYPDEPYHLVQLWEDGTSMEFQNSLNRTPKETSLIEPYNLEAAAARQAPFYFQVQRSWFTDDGYLEGALQRYKGYLFLIEQSLKNPMAKDRPVFLVPTYDIDLIWHSHQLHPIAYARHTSARFGTILDHDDTDTDRGEGAKLHSSFLETCNKWWATFGTVYERAGAMYRGPEPQVEPIPPSPDNDPKALEEERRLLEFTYKRRWNSSSFDSHMESCAEDSPDAYLRSTFEVHLVVLGARNLPHPSTSFKETFSVRVKTIENCKGFWTSTAAIERSQFGNQAEWNYGLAMEAERGTEGLQFELCCHRFRRKRFAGRCFPSKSSPYKFDQEVKYGSPMKTDVMSDTQILGSISIPWRKLHSSKPDQWTTKSMNLDLLSVILDISISVTPSQPGPKLLRALRSPVTDDSCKRIALDIDSDAPPQSGRWTTKIVVNYTGEPLYVIRTRSAHLAIGAPASLQCNWEDTIVQIHQAECVSDGVTTAGAVIATAKPHVSEFQKAEKDQVQQWSLFNDGAFLTVRKPPNDRPGNLDCEIHGRCGPHPMRLLSGRRIEYATADETSTGKFLTLVRYTPDAPKGKATALLSLSTACFEIMPGESSVLVLLICSAVNMSMHDFGIPIHSSLWSVNSCVPETTTRGKYGGQIGAIRMLKNHLSAKWSTPLPSDIPKIPEVQPRPGKSSSWVVDGNVGISGAIRMLKNQLSAKWSTPLPSGKPEVQPRPALYQPWWQLGGDMESRHYDLQGTTCRPAACAGAACGGNQRRRAIEERGGGGAGGGFSAGRGGGGGGGSCGGGCGGGCGSF</sequence>
<dbReference type="PANTHER" id="PTHR34365:SF7">
    <property type="entry name" value="GLYCINE-RICH DOMAIN-CONTAINING PROTEIN 1"/>
    <property type="match status" value="1"/>
</dbReference>
<evidence type="ECO:0000313" key="4">
    <source>
        <dbReference type="Proteomes" id="UP000244005"/>
    </source>
</evidence>
<feature type="domain" description="GRPD C-terminal" evidence="2">
    <location>
        <begin position="580"/>
        <end position="739"/>
    </location>
</feature>
<reference evidence="4" key="1">
    <citation type="journal article" date="2017" name="Cell">
        <title>Insights into land plant evolution garnered from the Marchantia polymorpha genome.</title>
        <authorList>
            <person name="Bowman J.L."/>
            <person name="Kohchi T."/>
            <person name="Yamato K.T."/>
            <person name="Jenkins J."/>
            <person name="Shu S."/>
            <person name="Ishizaki K."/>
            <person name="Yamaoka S."/>
            <person name="Nishihama R."/>
            <person name="Nakamura Y."/>
            <person name="Berger F."/>
            <person name="Adam C."/>
            <person name="Aki S.S."/>
            <person name="Althoff F."/>
            <person name="Araki T."/>
            <person name="Arteaga-Vazquez M.A."/>
            <person name="Balasubrmanian S."/>
            <person name="Barry K."/>
            <person name="Bauer D."/>
            <person name="Boehm C.R."/>
            <person name="Briginshaw L."/>
            <person name="Caballero-Perez J."/>
            <person name="Catarino B."/>
            <person name="Chen F."/>
            <person name="Chiyoda S."/>
            <person name="Chovatia M."/>
            <person name="Davies K.M."/>
            <person name="Delmans M."/>
            <person name="Demura T."/>
            <person name="Dierschke T."/>
            <person name="Dolan L."/>
            <person name="Dorantes-Acosta A.E."/>
            <person name="Eklund D.M."/>
            <person name="Florent S.N."/>
            <person name="Flores-Sandoval E."/>
            <person name="Fujiyama A."/>
            <person name="Fukuzawa H."/>
            <person name="Galik B."/>
            <person name="Grimanelli D."/>
            <person name="Grimwood J."/>
            <person name="Grossniklaus U."/>
            <person name="Hamada T."/>
            <person name="Haseloff J."/>
            <person name="Hetherington A.J."/>
            <person name="Higo A."/>
            <person name="Hirakawa Y."/>
            <person name="Hundley H.N."/>
            <person name="Ikeda Y."/>
            <person name="Inoue K."/>
            <person name="Inoue S.I."/>
            <person name="Ishida S."/>
            <person name="Jia Q."/>
            <person name="Kakita M."/>
            <person name="Kanazawa T."/>
            <person name="Kawai Y."/>
            <person name="Kawashima T."/>
            <person name="Kennedy M."/>
            <person name="Kinose K."/>
            <person name="Kinoshita T."/>
            <person name="Kohara Y."/>
            <person name="Koide E."/>
            <person name="Komatsu K."/>
            <person name="Kopischke S."/>
            <person name="Kubo M."/>
            <person name="Kyozuka J."/>
            <person name="Lagercrantz U."/>
            <person name="Lin S.S."/>
            <person name="Lindquist E."/>
            <person name="Lipzen A.M."/>
            <person name="Lu C.W."/>
            <person name="De Luna E."/>
            <person name="Martienssen R.A."/>
            <person name="Minamino N."/>
            <person name="Mizutani M."/>
            <person name="Mizutani M."/>
            <person name="Mochizuki N."/>
            <person name="Monte I."/>
            <person name="Mosher R."/>
            <person name="Nagasaki H."/>
            <person name="Nakagami H."/>
            <person name="Naramoto S."/>
            <person name="Nishitani K."/>
            <person name="Ohtani M."/>
            <person name="Okamoto T."/>
            <person name="Okumura M."/>
            <person name="Phillips J."/>
            <person name="Pollak B."/>
            <person name="Reinders A."/>
            <person name="Rovekamp M."/>
            <person name="Sano R."/>
            <person name="Sawa S."/>
            <person name="Schmid M.W."/>
            <person name="Shirakawa M."/>
            <person name="Solano R."/>
            <person name="Spunde A."/>
            <person name="Suetsugu N."/>
            <person name="Sugano S."/>
            <person name="Sugiyama A."/>
            <person name="Sun R."/>
            <person name="Suzuki Y."/>
            <person name="Takenaka M."/>
            <person name="Takezawa D."/>
            <person name="Tomogane H."/>
            <person name="Tsuzuki M."/>
            <person name="Ueda T."/>
            <person name="Umeda M."/>
            <person name="Ward J.M."/>
            <person name="Watanabe Y."/>
            <person name="Yazaki K."/>
            <person name="Yokoyama R."/>
            <person name="Yoshitake Y."/>
            <person name="Yotsui I."/>
            <person name="Zachgo S."/>
            <person name="Schmutz J."/>
        </authorList>
    </citation>
    <scope>NUCLEOTIDE SEQUENCE [LARGE SCALE GENOMIC DNA]</scope>
    <source>
        <strain evidence="4">Tak-1</strain>
    </source>
</reference>
<dbReference type="InterPro" id="IPR009836">
    <property type="entry name" value="GRDP-like"/>
</dbReference>
<dbReference type="Pfam" id="PF07173">
    <property type="entry name" value="GRDP-like"/>
    <property type="match status" value="1"/>
</dbReference>
<evidence type="ECO:0000256" key="1">
    <source>
        <dbReference type="SAM" id="MobiDB-lite"/>
    </source>
</evidence>
<keyword evidence="4" id="KW-1185">Reference proteome</keyword>
<dbReference type="AlphaFoldDB" id="A0A2R6W7D6"/>
<dbReference type="OrthoDB" id="2684236at2759"/>
<dbReference type="InterPro" id="IPR057518">
    <property type="entry name" value="GRDP_C"/>
</dbReference>
<dbReference type="OMA" id="SCKRIAL"/>
<protein>
    <recommendedName>
        <fullName evidence="2">GRPD C-terminal domain-containing protein</fullName>
    </recommendedName>
</protein>
<dbReference type="PANTHER" id="PTHR34365">
    <property type="entry name" value="ENOLASE (DUF1399)"/>
    <property type="match status" value="1"/>
</dbReference>